<dbReference type="Proteomes" id="UP001596108">
    <property type="component" value="Unassembled WGS sequence"/>
</dbReference>
<dbReference type="InterPro" id="IPR051784">
    <property type="entry name" value="Nod_factor_ABC_transporter"/>
</dbReference>
<organism evidence="7 8">
    <name type="scientific">Cohnella yongneupensis</name>
    <dbReference type="NCBI Taxonomy" id="425006"/>
    <lineage>
        <taxon>Bacteria</taxon>
        <taxon>Bacillati</taxon>
        <taxon>Bacillota</taxon>
        <taxon>Bacilli</taxon>
        <taxon>Bacillales</taxon>
        <taxon>Paenibacillaceae</taxon>
        <taxon>Cohnella</taxon>
    </lineage>
</organism>
<dbReference type="PROSITE" id="PS51012">
    <property type="entry name" value="ABC_TM2"/>
    <property type="match status" value="1"/>
</dbReference>
<evidence type="ECO:0000256" key="5">
    <source>
        <dbReference type="SAM" id="Phobius"/>
    </source>
</evidence>
<dbReference type="PANTHER" id="PTHR43229:SF6">
    <property type="entry name" value="ABC-TYPE MULTIDRUG TRANSPORT SYSTEM, PERMEASE COMPONENT"/>
    <property type="match status" value="1"/>
</dbReference>
<dbReference type="InterPro" id="IPR047817">
    <property type="entry name" value="ABC2_TM_bact-type"/>
</dbReference>
<evidence type="ECO:0000256" key="4">
    <source>
        <dbReference type="ARBA" id="ARBA00023136"/>
    </source>
</evidence>
<sequence>MNSTALRATFGQCKAELLRTVRNRRFVIFSVIMPVIFYFIFTNTVPSDTKVGNVDWSSYYLMSMTVYGIVGASLTSFAQRLSKERTQGWLSLLRITPLPTWSYVTSKVMAQGLINLTIVLIMFMVGGFVKHVDMSASQWLTSGLFIWLGGFTFMGIGTLIGSIKNADFVQVLSMICYMGLSMLGGLWFPVESMSDTMQKIAHATPTYRLGQGAWDAVAGASVDWNGVLILIGYVAVFLALSSYIMKKQEAI</sequence>
<feature type="transmembrane region" description="Helical" evidence="5">
    <location>
        <begin position="26"/>
        <end position="45"/>
    </location>
</feature>
<proteinExistence type="predicted"/>
<feature type="transmembrane region" description="Helical" evidence="5">
    <location>
        <begin position="57"/>
        <end position="78"/>
    </location>
</feature>
<keyword evidence="8" id="KW-1185">Reference proteome</keyword>
<comment type="subcellular location">
    <subcellularLocation>
        <location evidence="1">Membrane</location>
        <topology evidence="1">Multi-pass membrane protein</topology>
    </subcellularLocation>
</comment>
<name>A0ABW0R134_9BACL</name>
<dbReference type="InterPro" id="IPR013525">
    <property type="entry name" value="ABC2_TM"/>
</dbReference>
<keyword evidence="4 5" id="KW-0472">Membrane</keyword>
<dbReference type="InterPro" id="IPR000412">
    <property type="entry name" value="ABC_2_transport"/>
</dbReference>
<feature type="transmembrane region" description="Helical" evidence="5">
    <location>
        <begin position="144"/>
        <end position="161"/>
    </location>
</feature>
<dbReference type="RefSeq" id="WP_378112751.1">
    <property type="nucleotide sequence ID" value="NZ_JBHSNC010000047.1"/>
</dbReference>
<evidence type="ECO:0000259" key="6">
    <source>
        <dbReference type="PROSITE" id="PS51012"/>
    </source>
</evidence>
<evidence type="ECO:0000256" key="3">
    <source>
        <dbReference type="ARBA" id="ARBA00022989"/>
    </source>
</evidence>
<comment type="caution">
    <text evidence="7">The sequence shown here is derived from an EMBL/GenBank/DDBJ whole genome shotgun (WGS) entry which is preliminary data.</text>
</comment>
<accession>A0ABW0R134</accession>
<reference evidence="8" key="1">
    <citation type="journal article" date="2019" name="Int. J. Syst. Evol. Microbiol.">
        <title>The Global Catalogue of Microorganisms (GCM) 10K type strain sequencing project: providing services to taxonomists for standard genome sequencing and annotation.</title>
        <authorList>
            <consortium name="The Broad Institute Genomics Platform"/>
            <consortium name="The Broad Institute Genome Sequencing Center for Infectious Disease"/>
            <person name="Wu L."/>
            <person name="Ma J."/>
        </authorList>
    </citation>
    <scope>NUCLEOTIDE SEQUENCE [LARGE SCALE GENOMIC DNA]</scope>
    <source>
        <strain evidence="8">CGMCC 1.18578</strain>
    </source>
</reference>
<dbReference type="PIRSF" id="PIRSF006648">
    <property type="entry name" value="DrrB"/>
    <property type="match status" value="1"/>
</dbReference>
<feature type="transmembrane region" description="Helical" evidence="5">
    <location>
        <begin position="168"/>
        <end position="188"/>
    </location>
</feature>
<keyword evidence="3 5" id="KW-1133">Transmembrane helix</keyword>
<evidence type="ECO:0000313" key="7">
    <source>
        <dbReference type="EMBL" id="MFC5530811.1"/>
    </source>
</evidence>
<feature type="transmembrane region" description="Helical" evidence="5">
    <location>
        <begin position="224"/>
        <end position="245"/>
    </location>
</feature>
<dbReference type="Pfam" id="PF12698">
    <property type="entry name" value="ABC2_membrane_3"/>
    <property type="match status" value="1"/>
</dbReference>
<dbReference type="PANTHER" id="PTHR43229">
    <property type="entry name" value="NODULATION PROTEIN J"/>
    <property type="match status" value="1"/>
</dbReference>
<feature type="transmembrane region" description="Helical" evidence="5">
    <location>
        <begin position="113"/>
        <end position="132"/>
    </location>
</feature>
<evidence type="ECO:0000256" key="2">
    <source>
        <dbReference type="ARBA" id="ARBA00022692"/>
    </source>
</evidence>
<protein>
    <submittedName>
        <fullName evidence="7">ABC transporter permease</fullName>
    </submittedName>
</protein>
<evidence type="ECO:0000256" key="1">
    <source>
        <dbReference type="ARBA" id="ARBA00004141"/>
    </source>
</evidence>
<feature type="domain" description="ABC transmembrane type-2" evidence="6">
    <location>
        <begin position="25"/>
        <end position="248"/>
    </location>
</feature>
<keyword evidence="2 5" id="KW-0812">Transmembrane</keyword>
<evidence type="ECO:0000313" key="8">
    <source>
        <dbReference type="Proteomes" id="UP001596108"/>
    </source>
</evidence>
<gene>
    <name evidence="7" type="ORF">ACFPQ4_15385</name>
</gene>
<dbReference type="EMBL" id="JBHSNC010000047">
    <property type="protein sequence ID" value="MFC5530811.1"/>
    <property type="molecule type" value="Genomic_DNA"/>
</dbReference>